<evidence type="ECO:0000313" key="1">
    <source>
        <dbReference type="EMBL" id="KIF81404.1"/>
    </source>
</evidence>
<dbReference type="EMBL" id="JWJG01000028">
    <property type="protein sequence ID" value="KIF81404.1"/>
    <property type="molecule type" value="Genomic_DNA"/>
</dbReference>
<organism evidence="1 2">
    <name type="scientific">Noviherbaspirillum autotrophicum</name>
    <dbReference type="NCBI Taxonomy" id="709839"/>
    <lineage>
        <taxon>Bacteria</taxon>
        <taxon>Pseudomonadati</taxon>
        <taxon>Pseudomonadota</taxon>
        <taxon>Betaproteobacteria</taxon>
        <taxon>Burkholderiales</taxon>
        <taxon>Oxalobacteraceae</taxon>
        <taxon>Noviherbaspirillum</taxon>
    </lineage>
</organism>
<keyword evidence="2" id="KW-1185">Reference proteome</keyword>
<sequence length="203" mass="22348">MTVEPIASASLRQRLGEGWDAEITGQSGDVLGHLRVLGPDDEDVQDINATLVTTLCAWRNQYAQYFFDSSEVTPASTMHWLQGLMRSTDRLFFVVSDPDGRLVAQYGLREISAGIVELDNGILGVRGGSPDLYLRIQQKILGLCKTKLGYAFARAQVLADNLPALFLHKRCGLRLVQKISGAQSPAGRDVFVMEIALRDTCSY</sequence>
<proteinExistence type="predicted"/>
<reference evidence="1 2" key="1">
    <citation type="submission" date="2014-12" db="EMBL/GenBank/DDBJ databases">
        <title>Denitrispirillum autotrophicum gen. nov., sp. nov., Denitrifying, Facultatively Autotrophic Bacteria Isolated from Rice Paddy Soil.</title>
        <authorList>
            <person name="Ishii S."/>
            <person name="Ashida N."/>
            <person name="Ohno H."/>
            <person name="Otsuka S."/>
            <person name="Yokota A."/>
            <person name="Senoo K."/>
        </authorList>
    </citation>
    <scope>NUCLEOTIDE SEQUENCE [LARGE SCALE GENOMIC DNA]</scope>
    <source>
        <strain evidence="1 2">TSA66</strain>
    </source>
</reference>
<comment type="caution">
    <text evidence="1">The sequence shown here is derived from an EMBL/GenBank/DDBJ whole genome shotgun (WGS) entry which is preliminary data.</text>
</comment>
<evidence type="ECO:0000313" key="2">
    <source>
        <dbReference type="Proteomes" id="UP000031572"/>
    </source>
</evidence>
<dbReference type="STRING" id="709839.TSA66_12210"/>
<evidence type="ECO:0008006" key="3">
    <source>
        <dbReference type="Google" id="ProtNLM"/>
    </source>
</evidence>
<dbReference type="AlphaFoldDB" id="A0A0C2BN37"/>
<accession>A0A0C2BN37</accession>
<dbReference type="Gene3D" id="3.40.630.30">
    <property type="match status" value="1"/>
</dbReference>
<dbReference type="InterPro" id="IPR016181">
    <property type="entry name" value="Acyl_CoA_acyltransferase"/>
</dbReference>
<dbReference type="RefSeq" id="WP_040040232.1">
    <property type="nucleotide sequence ID" value="NZ_JWJG01000028.1"/>
</dbReference>
<gene>
    <name evidence="1" type="ORF">TSA66_12210</name>
</gene>
<name>A0A0C2BN37_9BURK</name>
<dbReference type="SUPFAM" id="SSF55729">
    <property type="entry name" value="Acyl-CoA N-acyltransferases (Nat)"/>
    <property type="match status" value="1"/>
</dbReference>
<dbReference type="Proteomes" id="UP000031572">
    <property type="component" value="Unassembled WGS sequence"/>
</dbReference>
<protein>
    <recommendedName>
        <fullName evidence="3">N-acetyltransferase domain-containing protein</fullName>
    </recommendedName>
</protein>